<evidence type="ECO:0000313" key="10">
    <source>
        <dbReference type="Proteomes" id="UP000260649"/>
    </source>
</evidence>
<dbReference type="NCBIfam" id="TIGR01467">
    <property type="entry name" value="cobI_cbiL"/>
    <property type="match status" value="1"/>
</dbReference>
<gene>
    <name evidence="9" type="primary">cobI</name>
    <name evidence="9" type="ORF">DV520_02800</name>
</gene>
<dbReference type="Proteomes" id="UP000260649">
    <property type="component" value="Unassembled WGS sequence"/>
</dbReference>
<dbReference type="PANTHER" id="PTHR43467">
    <property type="entry name" value="COBALT-PRECORRIN-2 C(20)-METHYLTRANSFERASE"/>
    <property type="match status" value="1"/>
</dbReference>
<dbReference type="GeneID" id="97994670"/>
<dbReference type="InterPro" id="IPR014777">
    <property type="entry name" value="4pyrrole_Mease_sub1"/>
</dbReference>
<evidence type="ECO:0000256" key="5">
    <source>
        <dbReference type="ARBA" id="ARBA00022679"/>
    </source>
</evidence>
<dbReference type="UniPathway" id="UPA00148"/>
<dbReference type="EMBL" id="QQRQ01000003">
    <property type="protein sequence ID" value="RFT07257.1"/>
    <property type="molecule type" value="Genomic_DNA"/>
</dbReference>
<evidence type="ECO:0000256" key="3">
    <source>
        <dbReference type="ARBA" id="ARBA00022573"/>
    </source>
</evidence>
<keyword evidence="6" id="KW-0949">S-adenosyl-L-methionine</keyword>
<dbReference type="Gene3D" id="3.40.1010.10">
    <property type="entry name" value="Cobalt-precorrin-4 Transmethylase, Domain 1"/>
    <property type="match status" value="1"/>
</dbReference>
<dbReference type="Gene3D" id="3.30.950.10">
    <property type="entry name" value="Methyltransferase, Cobalt-precorrin-4 Transmethylase, Domain 2"/>
    <property type="match status" value="1"/>
</dbReference>
<dbReference type="SUPFAM" id="SSF53790">
    <property type="entry name" value="Tetrapyrrole methylase"/>
    <property type="match status" value="1"/>
</dbReference>
<evidence type="ECO:0000313" key="9">
    <source>
        <dbReference type="EMBL" id="RFT07257.1"/>
    </source>
</evidence>
<comment type="caution">
    <text evidence="9">The sequence shown here is derived from an EMBL/GenBank/DDBJ whole genome shotgun (WGS) entry which is preliminary data.</text>
</comment>
<comment type="pathway">
    <text evidence="1">Cofactor biosynthesis; adenosylcobalamin biosynthesis.</text>
</comment>
<dbReference type="OrthoDB" id="9804789at2"/>
<evidence type="ECO:0000256" key="7">
    <source>
        <dbReference type="PIRNR" id="PIRNR036427"/>
    </source>
</evidence>
<organism evidence="9 10">
    <name type="scientific">Evtepia gabavorous</name>
    <dbReference type="NCBI Taxonomy" id="2211183"/>
    <lineage>
        <taxon>Bacteria</taxon>
        <taxon>Bacillati</taxon>
        <taxon>Bacillota</taxon>
        <taxon>Clostridia</taxon>
        <taxon>Eubacteriales</taxon>
        <taxon>Evtepia</taxon>
    </lineage>
</organism>
<protein>
    <submittedName>
        <fullName evidence="9">Precorrin-2 C(20)-methyltransferase</fullName>
        <ecNumber evidence="9">2.1.1.130</ecNumber>
    </submittedName>
</protein>
<keyword evidence="10" id="KW-1185">Reference proteome</keyword>
<dbReference type="InterPro" id="IPR000878">
    <property type="entry name" value="4pyrrol_Mease"/>
</dbReference>
<dbReference type="PIRSF" id="PIRSF036427">
    <property type="entry name" value="Precrrn-2_mtase"/>
    <property type="match status" value="1"/>
</dbReference>
<dbReference type="CDD" id="cd11645">
    <property type="entry name" value="Precorrin_2_C20_MT"/>
    <property type="match status" value="1"/>
</dbReference>
<dbReference type="AlphaFoldDB" id="A0A3E2B5G5"/>
<name>A0A3E2B5G5_9FIRM</name>
<feature type="domain" description="Tetrapyrrole methylase" evidence="8">
    <location>
        <begin position="9"/>
        <end position="215"/>
    </location>
</feature>
<dbReference type="InterPro" id="IPR006364">
    <property type="entry name" value="CobI/CbiL/CobIJ_dom"/>
</dbReference>
<evidence type="ECO:0000256" key="2">
    <source>
        <dbReference type="ARBA" id="ARBA00005879"/>
    </source>
</evidence>
<dbReference type="Pfam" id="PF00590">
    <property type="entry name" value="TP_methylase"/>
    <property type="match status" value="1"/>
</dbReference>
<reference evidence="9 10" key="1">
    <citation type="submission" date="2018-07" db="EMBL/GenBank/DDBJ databases">
        <title>GABA Modulating Bacteria of the Human Gut Microbiota.</title>
        <authorList>
            <person name="Strandwitz P."/>
            <person name="Kim K.H."/>
            <person name="Terekhova D."/>
            <person name="Liu J.K."/>
            <person name="Sharma A."/>
            <person name="Levering J."/>
            <person name="Mcdonald D."/>
            <person name="Dietrich D."/>
            <person name="Ramadhar T.R."/>
            <person name="Lekbua A."/>
            <person name="Mroue N."/>
            <person name="Liston C."/>
            <person name="Stewart E.J."/>
            <person name="Dubin M.J."/>
            <person name="Zengler K."/>
            <person name="Knight R."/>
            <person name="Gilbert J.A."/>
            <person name="Clardy J."/>
            <person name="Lewis K."/>
        </authorList>
    </citation>
    <scope>NUCLEOTIDE SEQUENCE [LARGE SCALE GENOMIC DNA]</scope>
    <source>
        <strain evidence="9 10">KLE1738</strain>
    </source>
</reference>
<dbReference type="PANTHER" id="PTHR43467:SF2">
    <property type="entry name" value="COBALT-PRECORRIN-2 C(20)-METHYLTRANSFERASE"/>
    <property type="match status" value="1"/>
</dbReference>
<dbReference type="EC" id="2.1.1.130" evidence="9"/>
<evidence type="ECO:0000256" key="6">
    <source>
        <dbReference type="ARBA" id="ARBA00022691"/>
    </source>
</evidence>
<accession>A0A3E2B5G5</accession>
<dbReference type="RefSeq" id="WP_021920162.1">
    <property type="nucleotide sequence ID" value="NZ_CAKXKJ010000008.1"/>
</dbReference>
<comment type="similarity">
    <text evidence="2 7">Belongs to the precorrin methyltransferase family.</text>
</comment>
<keyword evidence="3" id="KW-0169">Cobalamin biosynthesis</keyword>
<evidence type="ECO:0000256" key="4">
    <source>
        <dbReference type="ARBA" id="ARBA00022603"/>
    </source>
</evidence>
<evidence type="ECO:0000256" key="1">
    <source>
        <dbReference type="ARBA" id="ARBA00004953"/>
    </source>
</evidence>
<dbReference type="GO" id="GO:0032259">
    <property type="term" value="P:methylation"/>
    <property type="evidence" value="ECO:0007669"/>
    <property type="project" value="UniProtKB-KW"/>
</dbReference>
<dbReference type="InterPro" id="IPR014776">
    <property type="entry name" value="4pyrrole_Mease_sub2"/>
</dbReference>
<proteinExistence type="inferred from homology"/>
<dbReference type="GO" id="GO:0009236">
    <property type="term" value="P:cobalamin biosynthetic process"/>
    <property type="evidence" value="ECO:0007669"/>
    <property type="project" value="UniProtKB-UniRule"/>
</dbReference>
<evidence type="ECO:0000259" key="8">
    <source>
        <dbReference type="Pfam" id="PF00590"/>
    </source>
</evidence>
<dbReference type="InterPro" id="IPR012382">
    <property type="entry name" value="CobI/CbiL"/>
</dbReference>
<keyword evidence="4 9" id="KW-0489">Methyltransferase</keyword>
<sequence length="231" mass="24918">MGAGRGIFFGVSVGPGDPELLTRKACRVLEACPVIGAAQTARGEQLALSIARRAVDLTGKEILSLPFSMARDLSVRQAAWRRAAAMVRQVLDRGQDVAMVVLGDVSIYSTYCYLMELLREEGYETEMIPGVASFSAVAARLGVSLTTMEEPLHILPASQQAQWEGLTLPGTKVLMKSGRNLKDLVEKLAETGQLEQAVLVANCGLDQEMVCTDLRALPEGAGYYTTILVKE</sequence>
<dbReference type="InterPro" id="IPR035996">
    <property type="entry name" value="4pyrrol_Methylase_sf"/>
</dbReference>
<keyword evidence="5 9" id="KW-0808">Transferase</keyword>
<dbReference type="GO" id="GO:0030788">
    <property type="term" value="F:precorrin-2 C20-methyltransferase activity"/>
    <property type="evidence" value="ECO:0007669"/>
    <property type="project" value="UniProtKB-EC"/>
</dbReference>